<dbReference type="InterPro" id="IPR016873">
    <property type="entry name" value="Caps_polysacc_synth_BcbE_prd"/>
</dbReference>
<feature type="domain" description="Nucleotidyl transferase" evidence="1">
    <location>
        <begin position="24"/>
        <end position="178"/>
    </location>
</feature>
<evidence type="ECO:0000259" key="1">
    <source>
        <dbReference type="Pfam" id="PF00483"/>
    </source>
</evidence>
<dbReference type="InterPro" id="IPR005835">
    <property type="entry name" value="NTP_transferase_dom"/>
</dbReference>
<evidence type="ECO:0000313" key="3">
    <source>
        <dbReference type="Proteomes" id="UP001249959"/>
    </source>
</evidence>
<comment type="caution">
    <text evidence="2">The sequence shown here is derived from an EMBL/GenBank/DDBJ whole genome shotgun (WGS) entry which is preliminary data.</text>
</comment>
<evidence type="ECO:0000313" key="2">
    <source>
        <dbReference type="EMBL" id="MDU0807564.1"/>
    </source>
</evidence>
<dbReference type="RefSeq" id="WP_316070103.1">
    <property type="nucleotide sequence ID" value="NZ_JAVNWW010000001.1"/>
</dbReference>
<gene>
    <name evidence="2" type="ORF">PQG45_00790</name>
</gene>
<dbReference type="EMBL" id="JAVNWW010000001">
    <property type="protein sequence ID" value="MDU0807564.1"/>
    <property type="molecule type" value="Genomic_DNA"/>
</dbReference>
<accession>A0ABU3TP08</accession>
<keyword evidence="3" id="KW-1185">Reference proteome</keyword>
<name>A0ABU3TP08_9BACT</name>
<dbReference type="Proteomes" id="UP001249959">
    <property type="component" value="Unassembled WGS sequence"/>
</dbReference>
<dbReference type="Pfam" id="PF00483">
    <property type="entry name" value="NTP_transferase"/>
    <property type="match status" value="1"/>
</dbReference>
<protein>
    <submittedName>
        <fullName evidence="2">Glycosyltransferase family 2 protein</fullName>
    </submittedName>
</protein>
<dbReference type="SUPFAM" id="SSF53448">
    <property type="entry name" value="Nucleotide-diphospho-sugar transferases"/>
    <property type="match status" value="1"/>
</dbReference>
<dbReference type="CDD" id="cd04183">
    <property type="entry name" value="GT2_BcE_like"/>
    <property type="match status" value="1"/>
</dbReference>
<dbReference type="Gene3D" id="3.90.550.10">
    <property type="entry name" value="Spore Coat Polysaccharide Biosynthesis Protein SpsA, Chain A"/>
    <property type="match status" value="1"/>
</dbReference>
<dbReference type="InterPro" id="IPR029044">
    <property type="entry name" value="Nucleotide-diphossugar_trans"/>
</dbReference>
<sequence>MLKIIIPLASDHFIDESGQFNYPLPLIEINGKSVIEYVLSDLNKISGEKQLIFILKDQDCTKYNLDNSLKLLVDNPIIVPLKAKTKGAICSILMAVDFIDQDDELLIVNADQIISCDYNEVLQDLRTQHADGGIISFKSVHPRWSYAKIIDGEVFQTAEKNPISNDAIAGFYYFHQAVDFIEGAFDVIRYDENYEGRFYTSSVFNQMILKGKNIKSFPISPDQMHSFYSVQKLKEFEKYLLG</sequence>
<reference evidence="2 3" key="1">
    <citation type="submission" date="2023-09" db="EMBL/GenBank/DDBJ databases">
        <title>Aquirufa genomes.</title>
        <authorList>
            <person name="Pitt A."/>
        </authorList>
    </citation>
    <scope>NUCLEOTIDE SEQUENCE [LARGE SCALE GENOMIC DNA]</scope>
    <source>
        <strain evidence="2 3">LEOWEIH-7C</strain>
    </source>
</reference>
<dbReference type="PIRSF" id="PIRSF028162">
    <property type="entry name" value="BcbE_prd"/>
    <property type="match status" value="1"/>
</dbReference>
<proteinExistence type="predicted"/>
<organism evidence="2 3">
    <name type="scientific">Aquirufa regiilacus</name>
    <dbReference type="NCBI Taxonomy" id="3024868"/>
    <lineage>
        <taxon>Bacteria</taxon>
        <taxon>Pseudomonadati</taxon>
        <taxon>Bacteroidota</taxon>
        <taxon>Cytophagia</taxon>
        <taxon>Cytophagales</taxon>
        <taxon>Flectobacillaceae</taxon>
        <taxon>Aquirufa</taxon>
    </lineage>
</organism>